<accession>A0A401LDA3</accession>
<dbReference type="EMBL" id="BHVZ01000002">
    <property type="protein sequence ID" value="GCB29520.1"/>
    <property type="molecule type" value="Genomic_DNA"/>
</dbReference>
<comment type="caution">
    <text evidence="1">The sequence shown here is derived from an EMBL/GenBank/DDBJ whole genome shotgun (WGS) entry which is preliminary data.</text>
</comment>
<evidence type="ECO:0000313" key="2">
    <source>
        <dbReference type="Proteomes" id="UP000287361"/>
    </source>
</evidence>
<dbReference type="AlphaFoldDB" id="A0A401LDA3"/>
<reference evidence="1 2" key="1">
    <citation type="submission" date="2018-10" db="EMBL/GenBank/DDBJ databases">
        <title>Draft Genome Sequence of Anaerotignum sp. KCTC 15736.</title>
        <authorList>
            <person name="Choi S.H."/>
            <person name="Kim J.S."/>
            <person name="Kang S.W."/>
            <person name="Lee J.S."/>
            <person name="Park S.H."/>
        </authorList>
    </citation>
    <scope>NUCLEOTIDE SEQUENCE [LARGE SCALE GENOMIC DNA]</scope>
    <source>
        <strain evidence="1 2">KCTC 15736</strain>
    </source>
</reference>
<name>A0A401LDA3_9FIRM</name>
<evidence type="ECO:0000313" key="1">
    <source>
        <dbReference type="EMBL" id="GCB29520.1"/>
    </source>
</evidence>
<keyword evidence="2" id="KW-1185">Reference proteome</keyword>
<protein>
    <submittedName>
        <fullName evidence="1">Uncharacterized protein</fullName>
    </submittedName>
</protein>
<organism evidence="1 2">
    <name type="scientific">Anaerotignum faecicola</name>
    <dbReference type="NCBI Taxonomy" id="2358141"/>
    <lineage>
        <taxon>Bacteria</taxon>
        <taxon>Bacillati</taxon>
        <taxon>Bacillota</taxon>
        <taxon>Clostridia</taxon>
        <taxon>Lachnospirales</taxon>
        <taxon>Anaerotignaceae</taxon>
        <taxon>Anaerotignum</taxon>
    </lineage>
</organism>
<dbReference type="Proteomes" id="UP000287361">
    <property type="component" value="Unassembled WGS sequence"/>
</dbReference>
<proteinExistence type="predicted"/>
<gene>
    <name evidence="1" type="ORF">KGMB03357_11810</name>
</gene>
<sequence length="300" mass="31702">MDTAVFATLKKLIGKKTDSTDETVNGKLNTVINNTSASTSANASGTISQKLSYLIGTLIGSSNATGGSATAGTVMSKLNALLSSWTAARAGYLDNIRSYTITNNSASSTGVLSQKLSYLISQRQASQTGTGTTIFTTSITSPTYSDRYICIAKFVAPVSGIYKVTVTANAQGYSSNIDVKKIITATASYCYNATNTNYSYVGGRTIDQNASYDASSVNSVSYVSKTDSSSLAWSDYISDRGSTLFSLMPSIGTIQTSTSAAVSKTFSMYCTAGEQVQLVEYCSGSRSYYIHSVNVTYQGR</sequence>